<organism evidence="2 3">
    <name type="scientific">Linum tenue</name>
    <dbReference type="NCBI Taxonomy" id="586396"/>
    <lineage>
        <taxon>Eukaryota</taxon>
        <taxon>Viridiplantae</taxon>
        <taxon>Streptophyta</taxon>
        <taxon>Embryophyta</taxon>
        <taxon>Tracheophyta</taxon>
        <taxon>Spermatophyta</taxon>
        <taxon>Magnoliopsida</taxon>
        <taxon>eudicotyledons</taxon>
        <taxon>Gunneridae</taxon>
        <taxon>Pentapetalae</taxon>
        <taxon>rosids</taxon>
        <taxon>fabids</taxon>
        <taxon>Malpighiales</taxon>
        <taxon>Linaceae</taxon>
        <taxon>Linum</taxon>
    </lineage>
</organism>
<dbReference type="Proteomes" id="UP001154282">
    <property type="component" value="Unassembled WGS sequence"/>
</dbReference>
<evidence type="ECO:0000313" key="2">
    <source>
        <dbReference type="EMBL" id="CAI0470452.1"/>
    </source>
</evidence>
<proteinExistence type="predicted"/>
<name>A0AAV0PGS3_9ROSI</name>
<dbReference type="PANTHER" id="PTHR35109:SF1">
    <property type="entry name" value="GLUTAMATE RACEMASE"/>
    <property type="match status" value="1"/>
</dbReference>
<feature type="region of interest" description="Disordered" evidence="1">
    <location>
        <begin position="1"/>
        <end position="31"/>
    </location>
</feature>
<evidence type="ECO:0000256" key="1">
    <source>
        <dbReference type="SAM" id="MobiDB-lite"/>
    </source>
</evidence>
<evidence type="ECO:0000313" key="3">
    <source>
        <dbReference type="Proteomes" id="UP001154282"/>
    </source>
</evidence>
<gene>
    <name evidence="2" type="ORF">LITE_LOCUS38570</name>
</gene>
<sequence length="88" mass="9414">MKSVTLGGGGRRRSGGGGGVEKEDESRAAAGWWVPDPRTGIYFPRGQEWVMEDVPENAASLGQSFWLRSVDGVEKPDPDHADANLSAT</sequence>
<dbReference type="AlphaFoldDB" id="A0AAV0PGS3"/>
<comment type="caution">
    <text evidence="2">The sequence shown here is derived from an EMBL/GenBank/DDBJ whole genome shotgun (WGS) entry which is preliminary data.</text>
</comment>
<keyword evidence="3" id="KW-1185">Reference proteome</keyword>
<protein>
    <submittedName>
        <fullName evidence="2">Uncharacterized protein</fullName>
    </submittedName>
</protein>
<dbReference type="PANTHER" id="PTHR35109">
    <property type="entry name" value="GLUTAMATE RACEMASE"/>
    <property type="match status" value="1"/>
</dbReference>
<reference evidence="2" key="1">
    <citation type="submission" date="2022-08" db="EMBL/GenBank/DDBJ databases">
        <authorList>
            <person name="Gutierrez-Valencia J."/>
        </authorList>
    </citation>
    <scope>NUCLEOTIDE SEQUENCE</scope>
</reference>
<accession>A0AAV0PGS3</accession>
<dbReference type="EMBL" id="CAMGYJ010000009">
    <property type="protein sequence ID" value="CAI0470452.1"/>
    <property type="molecule type" value="Genomic_DNA"/>
</dbReference>